<dbReference type="PROSITE" id="PS50110">
    <property type="entry name" value="RESPONSE_REGULATORY"/>
    <property type="match status" value="1"/>
</dbReference>
<dbReference type="InterPro" id="IPR027417">
    <property type="entry name" value="P-loop_NTPase"/>
</dbReference>
<name>A0A6J4L0F8_9BACT</name>
<feature type="domain" description="Response regulatory" evidence="8">
    <location>
        <begin position="9"/>
        <end position="123"/>
    </location>
</feature>
<dbReference type="SUPFAM" id="SSF52172">
    <property type="entry name" value="CheY-like"/>
    <property type="match status" value="1"/>
</dbReference>
<feature type="modified residue" description="4-aspartylphosphate" evidence="6">
    <location>
        <position position="58"/>
    </location>
</feature>
<dbReference type="GO" id="GO:0000160">
    <property type="term" value="P:phosphorelay signal transduction system"/>
    <property type="evidence" value="ECO:0007669"/>
    <property type="project" value="InterPro"/>
</dbReference>
<evidence type="ECO:0000313" key="9">
    <source>
        <dbReference type="EMBL" id="CAA9318744.1"/>
    </source>
</evidence>
<evidence type="ECO:0000259" key="7">
    <source>
        <dbReference type="PROSITE" id="PS50045"/>
    </source>
</evidence>
<dbReference type="Gene3D" id="1.10.8.60">
    <property type="match status" value="1"/>
</dbReference>
<dbReference type="GO" id="GO:0043565">
    <property type="term" value="F:sequence-specific DNA binding"/>
    <property type="evidence" value="ECO:0007669"/>
    <property type="project" value="InterPro"/>
</dbReference>
<dbReference type="PANTHER" id="PTHR32071">
    <property type="entry name" value="TRANSCRIPTIONAL REGULATORY PROTEIN"/>
    <property type="match status" value="1"/>
</dbReference>
<evidence type="ECO:0000256" key="2">
    <source>
        <dbReference type="ARBA" id="ARBA00022840"/>
    </source>
</evidence>
<reference evidence="9" key="1">
    <citation type="submission" date="2020-02" db="EMBL/GenBank/DDBJ databases">
        <authorList>
            <person name="Meier V. D."/>
        </authorList>
    </citation>
    <scope>NUCLEOTIDE SEQUENCE</scope>
    <source>
        <strain evidence="9">AVDCRST_MAG11</strain>
    </source>
</reference>
<sequence>MTTAEDQRRILVVDDDRVFRLSTAALLRADGHDVHTVAGGQEAVEALRASRFDLVLLDVKMPGTDGIGVVEALRLWGDSVPILMISGFGTVDDAVRALHVGADDFLTKPVEPDLLSERVGELLERRPSAARLDPGGQEGMVGRAPAMVELRNALRQVAPTDTTVLVTGETGTGKELTAAAVHKLSPRRAGPFLAVDCGALADGLLESELFGHVKGAFTGAVRDKAGLFEAAAGGTIFLDEIGGVSFALQQRLLRVLQEREVTRVGAVRPTKVDVRVVAASNRDLRREVQAGRFREDLFYRLNVFPLTLPPLRERPRDIPLLVEHALNRLGRRTTSSTCCSPFAMRLMRAYPWPGNVRELFAVVESATIRAGDRRIEAQHLPPELRVAVDQRGDHQRYHAGAGDAHGEREAIAAALEQTGGGLAHAASLLGMGRTTLWRKLKAYGIETREQHGGDEEERAASAT</sequence>
<keyword evidence="4" id="KW-0238">DNA-binding</keyword>
<dbReference type="InterPro" id="IPR009057">
    <property type="entry name" value="Homeodomain-like_sf"/>
</dbReference>
<dbReference type="InterPro" id="IPR025943">
    <property type="entry name" value="Sigma_54_int_dom_ATP-bd_2"/>
</dbReference>
<dbReference type="SMART" id="SM00448">
    <property type="entry name" value="REC"/>
    <property type="match status" value="1"/>
</dbReference>
<dbReference type="PROSITE" id="PS50045">
    <property type="entry name" value="SIGMA54_INTERACT_4"/>
    <property type="match status" value="1"/>
</dbReference>
<keyword evidence="1" id="KW-0547">Nucleotide-binding</keyword>
<evidence type="ECO:0000259" key="8">
    <source>
        <dbReference type="PROSITE" id="PS50110"/>
    </source>
</evidence>
<dbReference type="Gene3D" id="1.10.10.60">
    <property type="entry name" value="Homeodomain-like"/>
    <property type="match status" value="1"/>
</dbReference>
<dbReference type="Pfam" id="PF02954">
    <property type="entry name" value="HTH_8"/>
    <property type="match status" value="1"/>
</dbReference>
<accession>A0A6J4L0F8</accession>
<dbReference type="InterPro" id="IPR058031">
    <property type="entry name" value="AAA_lid_NorR"/>
</dbReference>
<dbReference type="FunFam" id="3.40.50.300:FF:000006">
    <property type="entry name" value="DNA-binding transcriptional regulator NtrC"/>
    <property type="match status" value="1"/>
</dbReference>
<dbReference type="GO" id="GO:0006355">
    <property type="term" value="P:regulation of DNA-templated transcription"/>
    <property type="evidence" value="ECO:0007669"/>
    <property type="project" value="InterPro"/>
</dbReference>
<keyword evidence="5" id="KW-0804">Transcription</keyword>
<dbReference type="GO" id="GO:0005524">
    <property type="term" value="F:ATP binding"/>
    <property type="evidence" value="ECO:0007669"/>
    <property type="project" value="UniProtKB-KW"/>
</dbReference>
<keyword evidence="3" id="KW-0805">Transcription regulation</keyword>
<evidence type="ECO:0000256" key="6">
    <source>
        <dbReference type="PROSITE-ProRule" id="PRU00169"/>
    </source>
</evidence>
<dbReference type="PROSITE" id="PS00688">
    <property type="entry name" value="SIGMA54_INTERACT_3"/>
    <property type="match status" value="1"/>
</dbReference>
<dbReference type="SUPFAM" id="SSF46689">
    <property type="entry name" value="Homeodomain-like"/>
    <property type="match status" value="1"/>
</dbReference>
<keyword evidence="6" id="KW-0597">Phosphoprotein</keyword>
<dbReference type="Gene3D" id="3.40.50.300">
    <property type="entry name" value="P-loop containing nucleotide triphosphate hydrolases"/>
    <property type="match status" value="1"/>
</dbReference>
<keyword evidence="2" id="KW-0067">ATP-binding</keyword>
<organism evidence="9">
    <name type="scientific">uncultured Gemmatimonadaceae bacterium</name>
    <dbReference type="NCBI Taxonomy" id="246130"/>
    <lineage>
        <taxon>Bacteria</taxon>
        <taxon>Pseudomonadati</taxon>
        <taxon>Gemmatimonadota</taxon>
        <taxon>Gemmatimonadia</taxon>
        <taxon>Gemmatimonadales</taxon>
        <taxon>Gemmatimonadaceae</taxon>
        <taxon>environmental samples</taxon>
    </lineage>
</organism>
<proteinExistence type="predicted"/>
<dbReference type="CDD" id="cd00009">
    <property type="entry name" value="AAA"/>
    <property type="match status" value="1"/>
</dbReference>
<dbReference type="PROSITE" id="PS00676">
    <property type="entry name" value="SIGMA54_INTERACT_2"/>
    <property type="match status" value="1"/>
</dbReference>
<dbReference type="InterPro" id="IPR003593">
    <property type="entry name" value="AAA+_ATPase"/>
</dbReference>
<dbReference type="InterPro" id="IPR025944">
    <property type="entry name" value="Sigma_54_int_dom_CS"/>
</dbReference>
<dbReference type="SMART" id="SM00382">
    <property type="entry name" value="AAA"/>
    <property type="match status" value="1"/>
</dbReference>
<evidence type="ECO:0000256" key="1">
    <source>
        <dbReference type="ARBA" id="ARBA00022741"/>
    </source>
</evidence>
<protein>
    <submittedName>
        <fullName evidence="9">Response regulator of zinc sigma-54-dependent two-component system</fullName>
    </submittedName>
</protein>
<dbReference type="InterPro" id="IPR001789">
    <property type="entry name" value="Sig_transdc_resp-reg_receiver"/>
</dbReference>
<dbReference type="SUPFAM" id="SSF52540">
    <property type="entry name" value="P-loop containing nucleoside triphosphate hydrolases"/>
    <property type="match status" value="1"/>
</dbReference>
<dbReference type="EMBL" id="CADCTU010000443">
    <property type="protein sequence ID" value="CAA9318744.1"/>
    <property type="molecule type" value="Genomic_DNA"/>
</dbReference>
<dbReference type="Gene3D" id="3.40.50.2300">
    <property type="match status" value="1"/>
</dbReference>
<evidence type="ECO:0000256" key="5">
    <source>
        <dbReference type="ARBA" id="ARBA00023163"/>
    </source>
</evidence>
<dbReference type="PRINTS" id="PR01590">
    <property type="entry name" value="HTHFIS"/>
</dbReference>
<dbReference type="AlphaFoldDB" id="A0A6J4L0F8"/>
<dbReference type="Pfam" id="PF25601">
    <property type="entry name" value="AAA_lid_14"/>
    <property type="match status" value="1"/>
</dbReference>
<gene>
    <name evidence="9" type="ORF">AVDCRST_MAG11-1905</name>
</gene>
<dbReference type="InterPro" id="IPR011006">
    <property type="entry name" value="CheY-like_superfamily"/>
</dbReference>
<evidence type="ECO:0000256" key="4">
    <source>
        <dbReference type="ARBA" id="ARBA00023125"/>
    </source>
</evidence>
<feature type="domain" description="Sigma-54 factor interaction" evidence="7">
    <location>
        <begin position="140"/>
        <end position="368"/>
    </location>
</feature>
<dbReference type="Pfam" id="PF00158">
    <property type="entry name" value="Sigma54_activat"/>
    <property type="match status" value="1"/>
</dbReference>
<evidence type="ECO:0000256" key="3">
    <source>
        <dbReference type="ARBA" id="ARBA00023015"/>
    </source>
</evidence>
<dbReference type="CDD" id="cd00156">
    <property type="entry name" value="REC"/>
    <property type="match status" value="1"/>
</dbReference>
<dbReference type="Pfam" id="PF00072">
    <property type="entry name" value="Response_reg"/>
    <property type="match status" value="1"/>
</dbReference>
<dbReference type="InterPro" id="IPR002197">
    <property type="entry name" value="HTH_Fis"/>
</dbReference>
<dbReference type="InterPro" id="IPR002078">
    <property type="entry name" value="Sigma_54_int"/>
</dbReference>